<dbReference type="GO" id="GO:0016787">
    <property type="term" value="F:hydrolase activity"/>
    <property type="evidence" value="ECO:0007669"/>
    <property type="project" value="UniProtKB-KW"/>
</dbReference>
<organism evidence="1">
    <name type="scientific">Lygus hesperus</name>
    <name type="common">Western plant bug</name>
    <dbReference type="NCBI Taxonomy" id="30085"/>
    <lineage>
        <taxon>Eukaryota</taxon>
        <taxon>Metazoa</taxon>
        <taxon>Ecdysozoa</taxon>
        <taxon>Arthropoda</taxon>
        <taxon>Hexapoda</taxon>
        <taxon>Insecta</taxon>
        <taxon>Pterygota</taxon>
        <taxon>Neoptera</taxon>
        <taxon>Paraneoptera</taxon>
        <taxon>Hemiptera</taxon>
        <taxon>Heteroptera</taxon>
        <taxon>Panheteroptera</taxon>
        <taxon>Cimicomorpha</taxon>
        <taxon>Miridae</taxon>
        <taxon>Mirini</taxon>
        <taxon>Lygus</taxon>
    </lineage>
</organism>
<dbReference type="AlphaFoldDB" id="A0A0A9YPN1"/>
<feature type="non-terminal residue" evidence="1">
    <location>
        <position position="1"/>
    </location>
</feature>
<gene>
    <name evidence="1" type="primary">Entpd8</name>
    <name evidence="1" type="ORF">CM83_9346</name>
</gene>
<keyword evidence="1" id="KW-0378">Hydrolase</keyword>
<proteinExistence type="predicted"/>
<evidence type="ECO:0000313" key="1">
    <source>
        <dbReference type="EMBL" id="JAG33053.1"/>
    </source>
</evidence>
<sequence length="114" mass="12284">ANLVLQDLNKDVLSMHTVPNAVALYGYRAVLPKSLASASPKLRPTPLLHRYFFPHSNLDVLVCGVGHCPECEDAITTLLSFVNCAMSCGADVRGTAQFFANLSTTAVPQLSPQR</sequence>
<protein>
    <submittedName>
        <fullName evidence="1">Ectonucleoside triphosphate diphosphohydrolase 8</fullName>
    </submittedName>
</protein>
<name>A0A0A9YPN1_LYGHE</name>
<reference evidence="1" key="1">
    <citation type="journal article" date="2014" name="PLoS ONE">
        <title>Transcriptome-Based Identification of ABC Transporters in the Western Tarnished Plant Bug Lygus hesperus.</title>
        <authorList>
            <person name="Hull J.J."/>
            <person name="Chaney K."/>
            <person name="Geib S.M."/>
            <person name="Fabrick J.A."/>
            <person name="Brent C.S."/>
            <person name="Walsh D."/>
            <person name="Lavine L.C."/>
        </authorList>
    </citation>
    <scope>NUCLEOTIDE SEQUENCE</scope>
</reference>
<reference evidence="1" key="2">
    <citation type="submission" date="2014-07" db="EMBL/GenBank/DDBJ databases">
        <authorList>
            <person name="Hull J."/>
        </authorList>
    </citation>
    <scope>NUCLEOTIDE SEQUENCE</scope>
</reference>
<accession>A0A0A9YPN1</accession>
<dbReference type="EMBL" id="GBHO01010551">
    <property type="protein sequence ID" value="JAG33053.1"/>
    <property type="molecule type" value="Transcribed_RNA"/>
</dbReference>